<dbReference type="EMBL" id="JAYRBN010000119">
    <property type="protein sequence ID" value="KAL2719733.1"/>
    <property type="molecule type" value="Genomic_DNA"/>
</dbReference>
<proteinExistence type="predicted"/>
<evidence type="ECO:0000256" key="1">
    <source>
        <dbReference type="SAM" id="MobiDB-lite"/>
    </source>
</evidence>
<gene>
    <name evidence="2" type="ORF">V1477_021227</name>
</gene>
<evidence type="ECO:0000313" key="2">
    <source>
        <dbReference type="EMBL" id="KAL2719733.1"/>
    </source>
</evidence>
<evidence type="ECO:0000313" key="3">
    <source>
        <dbReference type="Proteomes" id="UP001607303"/>
    </source>
</evidence>
<feature type="region of interest" description="Disordered" evidence="1">
    <location>
        <begin position="128"/>
        <end position="151"/>
    </location>
</feature>
<protein>
    <submittedName>
        <fullName evidence="2">Uncharacterized protein</fullName>
    </submittedName>
</protein>
<dbReference type="Proteomes" id="UP001607303">
    <property type="component" value="Unassembled WGS sequence"/>
</dbReference>
<accession>A0ABD2AGJ2</accession>
<dbReference type="AlphaFoldDB" id="A0ABD2AGJ2"/>
<name>A0ABD2AGJ2_VESMC</name>
<comment type="caution">
    <text evidence="2">The sequence shown here is derived from an EMBL/GenBank/DDBJ whole genome shotgun (WGS) entry which is preliminary data.</text>
</comment>
<organism evidence="2 3">
    <name type="scientific">Vespula maculifrons</name>
    <name type="common">Eastern yellow jacket</name>
    <name type="synonym">Wasp</name>
    <dbReference type="NCBI Taxonomy" id="7453"/>
    <lineage>
        <taxon>Eukaryota</taxon>
        <taxon>Metazoa</taxon>
        <taxon>Ecdysozoa</taxon>
        <taxon>Arthropoda</taxon>
        <taxon>Hexapoda</taxon>
        <taxon>Insecta</taxon>
        <taxon>Pterygota</taxon>
        <taxon>Neoptera</taxon>
        <taxon>Endopterygota</taxon>
        <taxon>Hymenoptera</taxon>
        <taxon>Apocrita</taxon>
        <taxon>Aculeata</taxon>
        <taxon>Vespoidea</taxon>
        <taxon>Vespidae</taxon>
        <taxon>Vespinae</taxon>
        <taxon>Vespula</taxon>
    </lineage>
</organism>
<feature type="non-terminal residue" evidence="2">
    <location>
        <position position="163"/>
    </location>
</feature>
<feature type="non-terminal residue" evidence="2">
    <location>
        <position position="1"/>
    </location>
</feature>
<reference evidence="2 3" key="1">
    <citation type="journal article" date="2024" name="Ann. Entomol. Soc. Am.">
        <title>Genomic analyses of the southern and eastern yellowjacket wasps (Hymenoptera: Vespidae) reveal evolutionary signatures of social life.</title>
        <authorList>
            <person name="Catto M.A."/>
            <person name="Caine P.B."/>
            <person name="Orr S.E."/>
            <person name="Hunt B.G."/>
            <person name="Goodisman M.A.D."/>
        </authorList>
    </citation>
    <scope>NUCLEOTIDE SEQUENCE [LARGE SCALE GENOMIC DNA]</scope>
    <source>
        <strain evidence="2">232</strain>
        <tissue evidence="2">Head and thorax</tissue>
    </source>
</reference>
<sequence length="163" mass="17509">RPAASLTICTHKDTHTYTHTTFLLLRGLDRSMYSLLFSPCTVKDKASIALQHVQIQVGVHATERSRCSVMPELRVHVNDSIAMRSNARAQLPSLPEEHQQRGTSICFEKVAELDPGLSFISNIVASSSPPSSSLSSSSSSPSSSSSSSLSSSLLLSLILLLPS</sequence>
<keyword evidence="3" id="KW-1185">Reference proteome</keyword>